<dbReference type="InterPro" id="IPR047199">
    <property type="entry name" value="CorA-like"/>
</dbReference>
<dbReference type="GO" id="GO:0046873">
    <property type="term" value="F:metal ion transmembrane transporter activity"/>
    <property type="evidence" value="ECO:0007669"/>
    <property type="project" value="InterPro"/>
</dbReference>
<feature type="compositionally biased region" description="Basic and acidic residues" evidence="6">
    <location>
        <begin position="1"/>
        <end position="23"/>
    </location>
</feature>
<dbReference type="Pfam" id="PF01544">
    <property type="entry name" value="CorA"/>
    <property type="match status" value="1"/>
</dbReference>
<evidence type="ECO:0000256" key="5">
    <source>
        <dbReference type="ARBA" id="ARBA00023136"/>
    </source>
</evidence>
<evidence type="ECO:0000313" key="8">
    <source>
        <dbReference type="EMBL" id="EEP27977.1"/>
    </source>
</evidence>
<dbReference type="Gene3D" id="3.30.460.20">
    <property type="entry name" value="CorA soluble domain-like"/>
    <property type="match status" value="1"/>
</dbReference>
<dbReference type="PANTHER" id="PTHR47891">
    <property type="entry name" value="TRANSPORTER-RELATED"/>
    <property type="match status" value="1"/>
</dbReference>
<dbReference type="Gene3D" id="1.20.58.340">
    <property type="entry name" value="Magnesium transport protein CorA, transmembrane region"/>
    <property type="match status" value="2"/>
</dbReference>
<evidence type="ECO:0000313" key="9">
    <source>
        <dbReference type="Proteomes" id="UP000003494"/>
    </source>
</evidence>
<feature type="transmembrane region" description="Helical" evidence="7">
    <location>
        <begin position="277"/>
        <end position="297"/>
    </location>
</feature>
<evidence type="ECO:0000256" key="4">
    <source>
        <dbReference type="ARBA" id="ARBA00022989"/>
    </source>
</evidence>
<dbReference type="eggNOG" id="COG0598">
    <property type="taxonomic scope" value="Bacteria"/>
</dbReference>
<evidence type="ECO:0000256" key="6">
    <source>
        <dbReference type="SAM" id="MobiDB-lite"/>
    </source>
</evidence>
<evidence type="ECO:0000256" key="3">
    <source>
        <dbReference type="ARBA" id="ARBA00022692"/>
    </source>
</evidence>
<organism evidence="8 9">
    <name type="scientific">Shuttleworthella satelles DSM 14600</name>
    <dbReference type="NCBI Taxonomy" id="626523"/>
    <lineage>
        <taxon>Bacteria</taxon>
        <taxon>Bacillati</taxon>
        <taxon>Bacillota</taxon>
        <taxon>Clostridia</taxon>
        <taxon>Lachnospirales</taxon>
        <taxon>Lachnospiraceae</taxon>
        <taxon>Shuttleworthella</taxon>
    </lineage>
</organism>
<dbReference type="Proteomes" id="UP000003494">
    <property type="component" value="Unassembled WGS sequence"/>
</dbReference>
<keyword evidence="3 7" id="KW-0812">Transmembrane</keyword>
<dbReference type="AlphaFoldDB" id="C4GC35"/>
<feature type="region of interest" description="Disordered" evidence="6">
    <location>
        <begin position="1"/>
        <end position="26"/>
    </location>
</feature>
<comment type="caution">
    <text evidence="8">The sequence shown here is derived from an EMBL/GenBank/DDBJ whole genome shotgun (WGS) entry which is preliminary data.</text>
</comment>
<accession>C4GC35</accession>
<keyword evidence="5 7" id="KW-0472">Membrane</keyword>
<gene>
    <name evidence="8" type="ORF">GCWU000342_01522</name>
</gene>
<protein>
    <submittedName>
        <fullName evidence="8">CorA-like protein</fullName>
    </submittedName>
</protein>
<reference evidence="8" key="1">
    <citation type="submission" date="2009-04" db="EMBL/GenBank/DDBJ databases">
        <authorList>
            <person name="Weinstock G."/>
            <person name="Sodergren E."/>
            <person name="Clifton S."/>
            <person name="Fulton L."/>
            <person name="Fulton B."/>
            <person name="Courtney L."/>
            <person name="Fronick C."/>
            <person name="Harrison M."/>
            <person name="Strong C."/>
            <person name="Farmer C."/>
            <person name="Delahaunty K."/>
            <person name="Markovic C."/>
            <person name="Hall O."/>
            <person name="Minx P."/>
            <person name="Tomlinson C."/>
            <person name="Mitreva M."/>
            <person name="Nelson J."/>
            <person name="Hou S."/>
            <person name="Wollam A."/>
            <person name="Pepin K.H."/>
            <person name="Johnson M."/>
            <person name="Bhonagiri V."/>
            <person name="Nash W.E."/>
            <person name="Warren W."/>
            <person name="Chinwalla A."/>
            <person name="Mardis E.R."/>
            <person name="Wilson R.K."/>
        </authorList>
    </citation>
    <scope>NUCLEOTIDE SEQUENCE [LARGE SCALE GENOMIC DNA]</scope>
    <source>
        <strain evidence="8">DSM 14600</strain>
    </source>
</reference>
<evidence type="ECO:0000256" key="7">
    <source>
        <dbReference type="SAM" id="Phobius"/>
    </source>
</evidence>
<sequence>MHGDSETGEEKRGAERTTGDERSGMINYYRTDEGVIQKLKDYDEGAWVQLTNPSPEECVEIADRFQMDVADVRAALDDEESSRISLEEGYTLILVDIPTAEIRNNRNSYQTIPLGILLREDVVITVCTEETAVLQTFVDQSMKEFSTKKRMRFVYQILYNSNIVYQSLLRTIDRKRKEIEERINGSTGDSDLFDLHELESNLVYFATSLRANSMVLDRLTRYGRLQQFPEDRDLLEDVIIENRQAIEMTGIYRDIINGTRELLSTVINNRLNDVMKILTSVTLILAIPTIVSGVYGMNVDDQWMPLAHVPHGFGIIILITLVISVLIAWLLHRKKML</sequence>
<dbReference type="GO" id="GO:0016020">
    <property type="term" value="C:membrane"/>
    <property type="evidence" value="ECO:0007669"/>
    <property type="project" value="UniProtKB-SubCell"/>
</dbReference>
<dbReference type="EMBL" id="ACIP02000003">
    <property type="protein sequence ID" value="EEP27977.1"/>
    <property type="molecule type" value="Genomic_DNA"/>
</dbReference>
<dbReference type="InterPro" id="IPR045861">
    <property type="entry name" value="CorA_cytoplasmic_dom"/>
</dbReference>
<comment type="similarity">
    <text evidence="2">Belongs to the CorA metal ion transporter (MIT) (TC 1.A.35) family.</text>
</comment>
<dbReference type="CDD" id="cd12827">
    <property type="entry name" value="EcCorA_ZntB-like_u2"/>
    <property type="match status" value="1"/>
</dbReference>
<keyword evidence="9" id="KW-1185">Reference proteome</keyword>
<name>C4GC35_9FIRM</name>
<dbReference type="SUPFAM" id="SSF143865">
    <property type="entry name" value="CorA soluble domain-like"/>
    <property type="match status" value="1"/>
</dbReference>
<dbReference type="PANTHER" id="PTHR47891:SF2">
    <property type="entry name" value="MAGNESIUM AND COBALT TRANSPORTER"/>
    <property type="match status" value="1"/>
</dbReference>
<keyword evidence="4 7" id="KW-1133">Transmembrane helix</keyword>
<evidence type="ECO:0000256" key="1">
    <source>
        <dbReference type="ARBA" id="ARBA00004141"/>
    </source>
</evidence>
<dbReference type="HOGENOM" id="CLU_007127_8_1_9"/>
<proteinExistence type="inferred from homology"/>
<feature type="transmembrane region" description="Helical" evidence="7">
    <location>
        <begin position="309"/>
        <end position="331"/>
    </location>
</feature>
<dbReference type="InterPro" id="IPR045863">
    <property type="entry name" value="CorA_TM1_TM2"/>
</dbReference>
<dbReference type="STRING" id="626523.GCWU000342_01522"/>
<comment type="subcellular location">
    <subcellularLocation>
        <location evidence="1">Membrane</location>
        <topology evidence="1">Multi-pass membrane protein</topology>
    </subcellularLocation>
</comment>
<dbReference type="SUPFAM" id="SSF144083">
    <property type="entry name" value="Magnesium transport protein CorA, transmembrane region"/>
    <property type="match status" value="1"/>
</dbReference>
<dbReference type="InterPro" id="IPR002523">
    <property type="entry name" value="MgTranspt_CorA/ZnTranspt_ZntB"/>
</dbReference>
<evidence type="ECO:0000256" key="2">
    <source>
        <dbReference type="ARBA" id="ARBA00009765"/>
    </source>
</evidence>